<gene>
    <name evidence="2" type="ORF">C9940_01280</name>
</gene>
<dbReference type="InterPro" id="IPR016768">
    <property type="entry name" value="UCP019883"/>
</dbReference>
<keyword evidence="1" id="KW-1133">Transmembrane helix</keyword>
<feature type="transmembrane region" description="Helical" evidence="1">
    <location>
        <begin position="39"/>
        <end position="56"/>
    </location>
</feature>
<evidence type="ECO:0000313" key="2">
    <source>
        <dbReference type="EMBL" id="PTB86697.1"/>
    </source>
</evidence>
<feature type="transmembrane region" description="Helical" evidence="1">
    <location>
        <begin position="68"/>
        <end position="89"/>
    </location>
</feature>
<comment type="caution">
    <text evidence="2">The sequence shown here is derived from an EMBL/GenBank/DDBJ whole genome shotgun (WGS) entry which is preliminary data.</text>
</comment>
<keyword evidence="1" id="KW-0472">Membrane</keyword>
<reference evidence="2" key="1">
    <citation type="submission" date="2018-03" db="EMBL/GenBank/DDBJ databases">
        <title>Cross-interface Injection: A General Nanoliter Liquid Handling Method Applied to Single Cells Genome Amplification Automated Nanoliter Liquid Handling Applied to Single Cell Multiple Displacement Amplification.</title>
        <authorList>
            <person name="Yun J."/>
            <person name="Xu P."/>
            <person name="Xu J."/>
            <person name="Dai X."/>
            <person name="Wang Y."/>
            <person name="Zheng X."/>
            <person name="Cao C."/>
            <person name="Yi Q."/>
            <person name="Zhu Y."/>
            <person name="Wang L."/>
            <person name="Dong Z."/>
            <person name="Huang Y."/>
            <person name="Huang L."/>
            <person name="Du W."/>
        </authorList>
    </citation>
    <scope>NUCLEOTIDE SEQUENCE [LARGE SCALE GENOMIC DNA]</scope>
    <source>
        <strain evidence="2">Z-D3-2</strain>
    </source>
</reference>
<dbReference type="EMBL" id="PYVN01000007">
    <property type="protein sequence ID" value="PTB86697.1"/>
    <property type="molecule type" value="Genomic_DNA"/>
</dbReference>
<accession>A0A2T4CYP7</accession>
<keyword evidence="1" id="KW-0812">Transmembrane</keyword>
<organism evidence="2">
    <name type="scientific">Pseudidiomarina aestuarii</name>
    <dbReference type="NCBI Taxonomy" id="624146"/>
    <lineage>
        <taxon>Bacteria</taxon>
        <taxon>Pseudomonadati</taxon>
        <taxon>Pseudomonadota</taxon>
        <taxon>Gammaproteobacteria</taxon>
        <taxon>Alteromonadales</taxon>
        <taxon>Idiomarinaceae</taxon>
        <taxon>Pseudidiomarina</taxon>
    </lineage>
</organism>
<evidence type="ECO:0000256" key="1">
    <source>
        <dbReference type="SAM" id="Phobius"/>
    </source>
</evidence>
<name>A0A2T4CYP7_9GAMM</name>
<dbReference type="AlphaFoldDB" id="A0A2T4CYP7"/>
<feature type="transmembrane region" description="Helical" evidence="1">
    <location>
        <begin position="6"/>
        <end position="27"/>
    </location>
</feature>
<dbReference type="PIRSF" id="PIRSF019883">
    <property type="entry name" value="UCP019883"/>
    <property type="match status" value="1"/>
</dbReference>
<dbReference type="Pfam" id="PF10993">
    <property type="entry name" value="DUF2818"/>
    <property type="match status" value="1"/>
</dbReference>
<proteinExistence type="predicted"/>
<sequence>MSIWLLLLIMFVLANLPWVNSRLFLFIPLKNGKNAWLRLFEVVVYYFVALLVSIAFEQQYAGNIYPQQWEFFVTTLSLFLVFATPGVVYRHQWLPLQQKLR</sequence>
<protein>
    <submittedName>
        <fullName evidence="2">DUF2818 domain-containing protein</fullName>
    </submittedName>
</protein>